<dbReference type="EMBL" id="JAWUZT010000002">
    <property type="protein sequence ID" value="MDW8514762.1"/>
    <property type="molecule type" value="Genomic_DNA"/>
</dbReference>
<dbReference type="Proteomes" id="UP001284771">
    <property type="component" value="Unassembled WGS sequence"/>
</dbReference>
<reference evidence="2" key="1">
    <citation type="submission" date="2023-07" db="EMBL/GenBank/DDBJ databases">
        <title>Draft genomic sequences of Priestia flexa CCM isolated from the soil of an abandoned mine contaminated by free cyanide in the high Andean zone of Tacna, Peru.</title>
        <authorList>
            <person name="Caceda Quiroz C.J."/>
            <person name="Maraza Chooque G.J."/>
            <person name="Fora Quispe G.L."/>
            <person name="Carpio Mamani M."/>
        </authorList>
    </citation>
    <scope>NUCLEOTIDE SEQUENCE [LARGE SCALE GENOMIC DNA]</scope>
    <source>
        <strain evidence="2">CCM</strain>
    </source>
</reference>
<protein>
    <recommendedName>
        <fullName evidence="3">YopX protein domain-containing protein</fullName>
    </recommendedName>
</protein>
<gene>
    <name evidence="1" type="ORF">RIB56_01280</name>
</gene>
<comment type="caution">
    <text evidence="1">The sequence shown here is derived from an EMBL/GenBank/DDBJ whole genome shotgun (WGS) entry which is preliminary data.</text>
</comment>
<accession>A0ABU4J137</accession>
<evidence type="ECO:0000313" key="2">
    <source>
        <dbReference type="Proteomes" id="UP001284771"/>
    </source>
</evidence>
<evidence type="ECO:0000313" key="1">
    <source>
        <dbReference type="EMBL" id="MDW8514762.1"/>
    </source>
</evidence>
<organism evidence="1 2">
    <name type="scientific">Priestia flexa</name>
    <dbReference type="NCBI Taxonomy" id="86664"/>
    <lineage>
        <taxon>Bacteria</taxon>
        <taxon>Bacillati</taxon>
        <taxon>Bacillota</taxon>
        <taxon>Bacilli</taxon>
        <taxon>Bacillales</taxon>
        <taxon>Bacillaceae</taxon>
        <taxon>Priestia</taxon>
    </lineage>
</organism>
<keyword evidence="2" id="KW-1185">Reference proteome</keyword>
<proteinExistence type="predicted"/>
<name>A0ABU4J137_9BACI</name>
<sequence>MMNLFYFNHENYTGNHLHVDSWQDENTAYLEGIALERKNGTMDVFFQGTDLLSDEMKKKGNIHETFGIFLGNVKNAGDACNLFCRWVQNNPL</sequence>
<evidence type="ECO:0008006" key="3">
    <source>
        <dbReference type="Google" id="ProtNLM"/>
    </source>
</evidence>
<dbReference type="RefSeq" id="WP_138116989.1">
    <property type="nucleotide sequence ID" value="NZ_CP016790.1"/>
</dbReference>